<name>A0ABV5KBC4_9ACTN</name>
<reference evidence="1 2" key="1">
    <citation type="submission" date="2024-09" db="EMBL/GenBank/DDBJ databases">
        <authorList>
            <person name="Sun Q."/>
            <person name="Mori K."/>
        </authorList>
    </citation>
    <scope>NUCLEOTIDE SEQUENCE [LARGE SCALE GENOMIC DNA]</scope>
    <source>
        <strain evidence="1 2">JCM 9626</strain>
    </source>
</reference>
<sequence>MDLEDAFRSQAEACGHLGSPMYADLLGRVADALHQGGEAAAPFARVLAGHEGMAGPSALALRLAGSVHRLVLERRAGALAAYYPSVGGTWEPEGCWEAFRALVADEPDAVGEWLDRPPQTNEVGRSAALMAGLLEITRRTDLPLRLLEIGSSGGLNLLADRYSYVDDADVAYGDQGSPVRLEGAWTGPGPWTDPDARWPRVVERIGSDVMPVDVATTAGRLTLTAYVWPDQTARHERLRGALRVAADTPVTLRRESARELVRGLSLADGLVTVVWHSVMWQYLDRAEQDEVLTCLDELGAQATAQTPLAHLSLEPRRRTPEEDRQFWLVLRTWPGAESRFLARSRAHGVPVDWLSV</sequence>
<organism evidence="1 2">
    <name type="scientific">Nocardioides plantarum</name>
    <dbReference type="NCBI Taxonomy" id="29299"/>
    <lineage>
        <taxon>Bacteria</taxon>
        <taxon>Bacillati</taxon>
        <taxon>Actinomycetota</taxon>
        <taxon>Actinomycetes</taxon>
        <taxon>Propionibacteriales</taxon>
        <taxon>Nocardioidaceae</taxon>
        <taxon>Nocardioides</taxon>
    </lineage>
</organism>
<dbReference type="Proteomes" id="UP001589750">
    <property type="component" value="Unassembled WGS sequence"/>
</dbReference>
<dbReference type="RefSeq" id="WP_140007516.1">
    <property type="nucleotide sequence ID" value="NZ_JBHMDG010000015.1"/>
</dbReference>
<proteinExistence type="predicted"/>
<evidence type="ECO:0000313" key="2">
    <source>
        <dbReference type="Proteomes" id="UP001589750"/>
    </source>
</evidence>
<gene>
    <name evidence="1" type="ORF">ACFFRI_13400</name>
</gene>
<comment type="caution">
    <text evidence="1">The sequence shown here is derived from an EMBL/GenBank/DDBJ whole genome shotgun (WGS) entry which is preliminary data.</text>
</comment>
<accession>A0ABV5KBC4</accession>
<dbReference type="InterPro" id="IPR011200">
    <property type="entry name" value="UCP012608"/>
</dbReference>
<protein>
    <submittedName>
        <fullName evidence="1">DUF2332 domain-containing protein</fullName>
    </submittedName>
</protein>
<keyword evidence="2" id="KW-1185">Reference proteome</keyword>
<dbReference type="Pfam" id="PF10094">
    <property type="entry name" value="DUF2332"/>
    <property type="match status" value="1"/>
</dbReference>
<evidence type="ECO:0000313" key="1">
    <source>
        <dbReference type="EMBL" id="MFB9314044.1"/>
    </source>
</evidence>
<dbReference type="EMBL" id="JBHMDG010000015">
    <property type="protein sequence ID" value="MFB9314044.1"/>
    <property type="molecule type" value="Genomic_DNA"/>
</dbReference>
<dbReference type="PIRSF" id="PIRSF012608">
    <property type="entry name" value="UCP012608"/>
    <property type="match status" value="1"/>
</dbReference>